<dbReference type="PRINTS" id="PR00111">
    <property type="entry name" value="ABHYDROLASE"/>
</dbReference>
<dbReference type="InterPro" id="IPR000639">
    <property type="entry name" value="Epox_hydrolase-like"/>
</dbReference>
<proteinExistence type="inferred from homology"/>
<dbReference type="Gene3D" id="3.40.50.1000">
    <property type="entry name" value="HAD superfamily/HAD-like"/>
    <property type="match status" value="1"/>
</dbReference>
<comment type="similarity">
    <text evidence="2">Belongs to the AB hydrolase superfamily. Epoxide hydrolase family.</text>
</comment>
<dbReference type="Pfam" id="PF00702">
    <property type="entry name" value="Hydrolase"/>
    <property type="match status" value="1"/>
</dbReference>
<dbReference type="InterPro" id="IPR023198">
    <property type="entry name" value="PGP-like_dom2"/>
</dbReference>
<dbReference type="PANTHER" id="PTHR43329">
    <property type="entry name" value="EPOXIDE HYDROLASE"/>
    <property type="match status" value="1"/>
</dbReference>
<dbReference type="Proteomes" id="UP000516260">
    <property type="component" value="Chromosome 2"/>
</dbReference>
<organism evidence="4 5">
    <name type="scientific">Takifugu bimaculatus</name>
    <dbReference type="NCBI Taxonomy" id="433685"/>
    <lineage>
        <taxon>Eukaryota</taxon>
        <taxon>Metazoa</taxon>
        <taxon>Chordata</taxon>
        <taxon>Craniata</taxon>
        <taxon>Vertebrata</taxon>
        <taxon>Euteleostomi</taxon>
        <taxon>Actinopterygii</taxon>
        <taxon>Neopterygii</taxon>
        <taxon>Teleostei</taxon>
        <taxon>Neoteleostei</taxon>
        <taxon>Acanthomorphata</taxon>
        <taxon>Eupercaria</taxon>
        <taxon>Tetraodontiformes</taxon>
        <taxon>Tetradontoidea</taxon>
        <taxon>Tetraodontidae</taxon>
        <taxon>Takifugu</taxon>
    </lineage>
</organism>
<dbReference type="InterPro" id="IPR029058">
    <property type="entry name" value="AB_hydrolase_fold"/>
</dbReference>
<dbReference type="SUPFAM" id="SSF53474">
    <property type="entry name" value="alpha/beta-Hydrolases"/>
    <property type="match status" value="1"/>
</dbReference>
<dbReference type="InterPro" id="IPR023214">
    <property type="entry name" value="HAD_sf"/>
</dbReference>
<dbReference type="PRINTS" id="PR00412">
    <property type="entry name" value="EPOXHYDRLASE"/>
</dbReference>
<sequence length="582" mass="64619">MREEAGRKGTEQNATEPCLRKWSRPKLCCSASGGSPCLPALTLFSPAWRSSTIYPEGFLSSLASRKDGALSRAERGKITLFQMIPDLEVECVEEARARAISLPSGWSVRHLVDKLREAMLDVNPAVLKMAARLRDSGYLTAVLANHWIYDSGDTEGPARLLSQLGGHFDLVLQSCRTGHRVPEASMFSSAVQHLGVTLQQALWVDADEDGVKAAEMEGMKTLLVENGTDALSKLASLAGLQPGVRTHYVEMGEGPPVLLCHGFPESWYSWRYQIPALAHAGFRVLALDMKGYGESTAPTGKISIIQRRVHMFPARSLERWIYYCAIPQVTLVGHDWGGALVWSMAQVYPERVRAVVSLNTPLFDANPAVLQKIQDLGIFDYQVYFQKPGVAEAELEKNLERTFKIFFSSSCERDTHPPISTAGVCARGGLFVGQPEDIPLTSMLTEADLQFYMSRYKDQGFRRPLNWYRAMEANMKWYVFSPQPQGRCVYIGLPGRAASFWTGFNSCSSDSVHQVLVPALMVTAGHDPVLLPSFSEGMEDLIPNLSRGHIEECGHWTQLDRPAETNRILIGWLKETHGKAKL</sequence>
<comment type="caution">
    <text evidence="4">The sequence shown here is derived from an EMBL/GenBank/DDBJ whole genome shotgun (WGS) entry which is preliminary data.</text>
</comment>
<dbReference type="GO" id="GO:0004301">
    <property type="term" value="F:epoxide hydrolase activity"/>
    <property type="evidence" value="ECO:0007669"/>
    <property type="project" value="UniProtKB-ARBA"/>
</dbReference>
<dbReference type="Pfam" id="PF00561">
    <property type="entry name" value="Abhydrolase_1"/>
    <property type="match status" value="1"/>
</dbReference>
<dbReference type="Gene3D" id="3.40.50.1820">
    <property type="entry name" value="alpha/beta hydrolase"/>
    <property type="match status" value="1"/>
</dbReference>
<dbReference type="AlphaFoldDB" id="A0A4Z2BR88"/>
<reference evidence="4 5" key="1">
    <citation type="submission" date="2019-04" db="EMBL/GenBank/DDBJ databases">
        <title>The sequence and de novo assembly of Takifugu bimaculatus genome using PacBio and Hi-C technologies.</title>
        <authorList>
            <person name="Xu P."/>
            <person name="Liu B."/>
            <person name="Zhou Z."/>
        </authorList>
    </citation>
    <scope>NUCLEOTIDE SEQUENCE [LARGE SCALE GENOMIC DNA]</scope>
    <source>
        <strain evidence="4">TB-2018</strain>
        <tissue evidence="4">Muscle</tissue>
    </source>
</reference>
<keyword evidence="1" id="KW-0378">Hydrolase</keyword>
<accession>A0A4Z2BR88</accession>
<dbReference type="EMBL" id="SWLE01000012">
    <property type="protein sequence ID" value="TNM94106.1"/>
    <property type="molecule type" value="Genomic_DNA"/>
</dbReference>
<protein>
    <recommendedName>
        <fullName evidence="3">AB hydrolase-1 domain-containing protein</fullName>
    </recommendedName>
</protein>
<evidence type="ECO:0000256" key="1">
    <source>
        <dbReference type="ARBA" id="ARBA00022801"/>
    </source>
</evidence>
<evidence type="ECO:0000313" key="5">
    <source>
        <dbReference type="Proteomes" id="UP000516260"/>
    </source>
</evidence>
<evidence type="ECO:0000313" key="4">
    <source>
        <dbReference type="EMBL" id="TNM94106.1"/>
    </source>
</evidence>
<dbReference type="InterPro" id="IPR000073">
    <property type="entry name" value="AB_hydrolase_1"/>
</dbReference>
<keyword evidence="5" id="KW-1185">Reference proteome</keyword>
<feature type="domain" description="AB hydrolase-1" evidence="3">
    <location>
        <begin position="255"/>
        <end position="562"/>
    </location>
</feature>
<dbReference type="InterPro" id="IPR036412">
    <property type="entry name" value="HAD-like_sf"/>
</dbReference>
<evidence type="ECO:0000256" key="2">
    <source>
        <dbReference type="ARBA" id="ARBA00038334"/>
    </source>
</evidence>
<dbReference type="SUPFAM" id="SSF56784">
    <property type="entry name" value="HAD-like"/>
    <property type="match status" value="1"/>
</dbReference>
<dbReference type="CDD" id="cd02603">
    <property type="entry name" value="HAD_sEH-N_like"/>
    <property type="match status" value="1"/>
</dbReference>
<dbReference type="Gene3D" id="1.10.150.240">
    <property type="entry name" value="Putative phosphatase, domain 2"/>
    <property type="match status" value="1"/>
</dbReference>
<gene>
    <name evidence="4" type="ORF">fugu_002282</name>
</gene>
<name>A0A4Z2BR88_9TELE</name>
<evidence type="ECO:0000259" key="3">
    <source>
        <dbReference type="Pfam" id="PF00561"/>
    </source>
</evidence>